<protein>
    <submittedName>
        <fullName evidence="1">Uncharacterized protein</fullName>
    </submittedName>
</protein>
<evidence type="ECO:0000313" key="1">
    <source>
        <dbReference type="EMBL" id="KCW80184.1"/>
    </source>
</evidence>
<sequence length="83" mass="9996">MFLRACQNKVPVINFLRFPSFQEADFFKCFFPFFHNHFIHNLFMCIDSISQSPHRMSHLQGFHFVKYGQHYLPFTSLALQHLN</sequence>
<accession>A0A059CPM5</accession>
<organism evidence="1">
    <name type="scientific">Eucalyptus grandis</name>
    <name type="common">Flooded gum</name>
    <dbReference type="NCBI Taxonomy" id="71139"/>
    <lineage>
        <taxon>Eukaryota</taxon>
        <taxon>Viridiplantae</taxon>
        <taxon>Streptophyta</taxon>
        <taxon>Embryophyta</taxon>
        <taxon>Tracheophyta</taxon>
        <taxon>Spermatophyta</taxon>
        <taxon>Magnoliopsida</taxon>
        <taxon>eudicotyledons</taxon>
        <taxon>Gunneridae</taxon>
        <taxon>Pentapetalae</taxon>
        <taxon>rosids</taxon>
        <taxon>malvids</taxon>
        <taxon>Myrtales</taxon>
        <taxon>Myrtaceae</taxon>
        <taxon>Myrtoideae</taxon>
        <taxon>Eucalypteae</taxon>
        <taxon>Eucalyptus</taxon>
    </lineage>
</organism>
<dbReference type="Gramene" id="KCW80184">
    <property type="protein sequence ID" value="KCW80184"/>
    <property type="gene ID" value="EUGRSUZ_C01529"/>
</dbReference>
<gene>
    <name evidence="1" type="ORF">EUGRSUZ_C01529</name>
</gene>
<reference evidence="1" key="1">
    <citation type="submission" date="2013-07" db="EMBL/GenBank/DDBJ databases">
        <title>The genome of Eucalyptus grandis.</title>
        <authorList>
            <person name="Schmutz J."/>
            <person name="Hayes R."/>
            <person name="Myburg A."/>
            <person name="Tuskan G."/>
            <person name="Grattapaglia D."/>
            <person name="Rokhsar D.S."/>
        </authorList>
    </citation>
    <scope>NUCLEOTIDE SEQUENCE</scope>
    <source>
        <tissue evidence="1">Leaf extractions</tissue>
    </source>
</reference>
<proteinExistence type="predicted"/>
<dbReference type="InParanoid" id="A0A059CPM5"/>
<dbReference type="EMBL" id="KK198755">
    <property type="protein sequence ID" value="KCW80184.1"/>
    <property type="molecule type" value="Genomic_DNA"/>
</dbReference>
<dbReference type="AlphaFoldDB" id="A0A059CPM5"/>
<name>A0A059CPM5_EUCGR</name>